<protein>
    <submittedName>
        <fullName evidence="2">Uncharacterized protein</fullName>
    </submittedName>
</protein>
<feature type="region of interest" description="Disordered" evidence="1">
    <location>
        <begin position="43"/>
        <end position="67"/>
    </location>
</feature>
<dbReference type="KEGG" id="pabo:BCY86_02315"/>
<evidence type="ECO:0000313" key="2">
    <source>
        <dbReference type="EMBL" id="APR99638.1"/>
    </source>
</evidence>
<reference evidence="2 3" key="1">
    <citation type="submission" date="2016-08" db="EMBL/GenBank/DDBJ databases">
        <title>Identification and validation of antigenic proteins from Pajaroellobacter abortibovis using de-novo genome sequence assembly and reverse vaccinology.</title>
        <authorList>
            <person name="Welly B.T."/>
            <person name="Miller M.R."/>
            <person name="Stott J.L."/>
            <person name="Blanchard M.T."/>
            <person name="Islas-Trejo A.D."/>
            <person name="O'Rourke S.M."/>
            <person name="Young A.E."/>
            <person name="Medrano J.F."/>
            <person name="Van Eenennaam A.L."/>
        </authorList>
    </citation>
    <scope>NUCLEOTIDE SEQUENCE [LARGE SCALE GENOMIC DNA]</scope>
    <source>
        <strain evidence="2 3">BTF92-0548A/99-0131</strain>
    </source>
</reference>
<sequence length="67" mass="7589">MWSGITLSSIICQALEQAHLSFGFLSQNPPAILQNFRERTKEPSKHLPVFKNHRTHTLDGTSPESKE</sequence>
<dbReference type="AlphaFoldDB" id="A0A1L6MW27"/>
<proteinExistence type="predicted"/>
<evidence type="ECO:0000256" key="1">
    <source>
        <dbReference type="SAM" id="MobiDB-lite"/>
    </source>
</evidence>
<organism evidence="2 3">
    <name type="scientific">Pajaroellobacter abortibovis</name>
    <dbReference type="NCBI Taxonomy" id="1882918"/>
    <lineage>
        <taxon>Bacteria</taxon>
        <taxon>Pseudomonadati</taxon>
        <taxon>Myxococcota</taxon>
        <taxon>Polyangia</taxon>
        <taxon>Polyangiales</taxon>
        <taxon>Polyangiaceae</taxon>
    </lineage>
</organism>
<keyword evidence="3" id="KW-1185">Reference proteome</keyword>
<name>A0A1L6MW27_9BACT</name>
<feature type="compositionally biased region" description="Polar residues" evidence="1">
    <location>
        <begin position="58"/>
        <end position="67"/>
    </location>
</feature>
<accession>A0A1L6MW27</accession>
<dbReference type="EMBL" id="CP016908">
    <property type="protein sequence ID" value="APR99638.1"/>
    <property type="molecule type" value="Genomic_DNA"/>
</dbReference>
<evidence type="ECO:0000313" key="3">
    <source>
        <dbReference type="Proteomes" id="UP000185544"/>
    </source>
</evidence>
<gene>
    <name evidence="2" type="ORF">BCY86_02315</name>
</gene>
<dbReference type="Proteomes" id="UP000185544">
    <property type="component" value="Chromosome"/>
</dbReference>